<feature type="compositionally biased region" description="Pro residues" evidence="5">
    <location>
        <begin position="120"/>
        <end position="133"/>
    </location>
</feature>
<dbReference type="SUPFAM" id="SSF50784">
    <property type="entry name" value="Transcription factor IIA (TFIIA), beta-barrel domain"/>
    <property type="match status" value="1"/>
</dbReference>
<dbReference type="PANTHER" id="PTHR12694:SF8">
    <property type="entry name" value="TRANSCRIPTION INITIATION FACTOR IIA SUBUNIT 1"/>
    <property type="match status" value="1"/>
</dbReference>
<feature type="region of interest" description="Disordered" evidence="5">
    <location>
        <begin position="39"/>
        <end position="81"/>
    </location>
</feature>
<comment type="similarity">
    <text evidence="2">Belongs to the TFIIA subunit 1 family.</text>
</comment>
<dbReference type="CDD" id="cd07976">
    <property type="entry name" value="TFIIA_alpha_beta_like"/>
    <property type="match status" value="1"/>
</dbReference>
<dbReference type="GO" id="GO:0005672">
    <property type="term" value="C:transcription factor TFIIA complex"/>
    <property type="evidence" value="ECO:0007669"/>
    <property type="project" value="InterPro"/>
</dbReference>
<dbReference type="GeneID" id="20667531"/>
<feature type="region of interest" description="Disordered" evidence="5">
    <location>
        <begin position="102"/>
        <end position="247"/>
    </location>
</feature>
<dbReference type="RefSeq" id="XP_009547363.1">
    <property type="nucleotide sequence ID" value="XM_009549068.1"/>
</dbReference>
<dbReference type="Proteomes" id="UP000030671">
    <property type="component" value="Unassembled WGS sequence"/>
</dbReference>
<evidence type="ECO:0000313" key="6">
    <source>
        <dbReference type="EMBL" id="ETW80639.1"/>
    </source>
</evidence>
<evidence type="ECO:0000256" key="2">
    <source>
        <dbReference type="ARBA" id="ARBA00010059"/>
    </source>
</evidence>
<dbReference type="Gene3D" id="2.30.18.10">
    <property type="entry name" value="Transcription factor IIA (TFIIA), beta-barrel domain"/>
    <property type="match status" value="1"/>
</dbReference>
<evidence type="ECO:0000313" key="7">
    <source>
        <dbReference type="Proteomes" id="UP000030671"/>
    </source>
</evidence>
<dbReference type="EMBL" id="KI925459">
    <property type="protein sequence ID" value="ETW80639.1"/>
    <property type="molecule type" value="Genomic_DNA"/>
</dbReference>
<dbReference type="eggNOG" id="KOG2652">
    <property type="taxonomic scope" value="Eukaryota"/>
</dbReference>
<protein>
    <recommendedName>
        <fullName evidence="8">Transcription factor IIA, alpha/beta subunit</fullName>
    </recommendedName>
</protein>
<feature type="compositionally biased region" description="Low complexity" evidence="5">
    <location>
        <begin position="162"/>
        <end position="191"/>
    </location>
</feature>
<proteinExistence type="inferred from homology"/>
<evidence type="ECO:0000256" key="4">
    <source>
        <dbReference type="ARBA" id="ARBA00023242"/>
    </source>
</evidence>
<evidence type="ECO:0000256" key="5">
    <source>
        <dbReference type="SAM" id="MobiDB-lite"/>
    </source>
</evidence>
<evidence type="ECO:0008006" key="8">
    <source>
        <dbReference type="Google" id="ProtNLM"/>
    </source>
</evidence>
<gene>
    <name evidence="6" type="ORF">HETIRDRAFT_154876</name>
</gene>
<dbReference type="Pfam" id="PF03153">
    <property type="entry name" value="TFIIA"/>
    <property type="match status" value="1"/>
</dbReference>
<feature type="compositionally biased region" description="Low complexity" evidence="5">
    <location>
        <begin position="199"/>
        <end position="216"/>
    </location>
</feature>
<dbReference type="OrthoDB" id="6275927at2759"/>
<dbReference type="FunCoup" id="W4K4G5">
    <property type="interactions" value="429"/>
</dbReference>
<accession>W4K4G5</accession>
<dbReference type="GO" id="GO:0006367">
    <property type="term" value="P:transcription initiation at RNA polymerase II promoter"/>
    <property type="evidence" value="ECO:0007669"/>
    <property type="project" value="InterPro"/>
</dbReference>
<name>W4K4G5_HETIT</name>
<dbReference type="InterPro" id="IPR004855">
    <property type="entry name" value="TFIIA_asu/bsu"/>
</dbReference>
<feature type="compositionally biased region" description="Pro residues" evidence="5">
    <location>
        <begin position="40"/>
        <end position="49"/>
    </location>
</feature>
<feature type="compositionally biased region" description="Acidic residues" evidence="5">
    <location>
        <begin position="221"/>
        <end position="242"/>
    </location>
</feature>
<dbReference type="PANTHER" id="PTHR12694">
    <property type="entry name" value="TRANSCRIPTION INITIATION FACTOR IIA SUBUNIT 1"/>
    <property type="match status" value="1"/>
</dbReference>
<sequence>MSNKIVSDFDEYGVSEDVLAELQSKWENKVIASHVAEFEAPPPPAPPQYPHHSMIVSHPHYHNPYAPPPPPVVAPGQPHIKSEPIDSRYILGAQPHYAVAPLPGPQIPGIRQPTYHPVPAARPPGNTPTPVPVSAPARPYTIQNGGAVLPPQAYQQPPPHQPQQQQQQQQQPQPQRIPQVDGPSSSGSESPSPSPPQYAPRSSHPSLPQPVQQSPSKPDDEAINSDLDDSDSEGEDDPDEGGPGETDIVFCTYDKVARVKNKWKCILKDGMIHVNGKDYLFAKCTGEFEW</sequence>
<dbReference type="AlphaFoldDB" id="W4K4G5"/>
<keyword evidence="4" id="KW-0539">Nucleus</keyword>
<evidence type="ECO:0000256" key="3">
    <source>
        <dbReference type="ARBA" id="ARBA00023163"/>
    </source>
</evidence>
<dbReference type="STRING" id="747525.W4K4G5"/>
<dbReference type="Gene3D" id="1.10.287.100">
    <property type="match status" value="1"/>
</dbReference>
<dbReference type="KEGG" id="hir:HETIRDRAFT_154876"/>
<keyword evidence="7" id="KW-1185">Reference proteome</keyword>
<keyword evidence="3" id="KW-0804">Transcription</keyword>
<dbReference type="InParanoid" id="W4K4G5"/>
<comment type="subcellular location">
    <subcellularLocation>
        <location evidence="1">Nucleus</location>
    </subcellularLocation>
</comment>
<dbReference type="SMART" id="SM01371">
    <property type="entry name" value="TFIIA"/>
    <property type="match status" value="1"/>
</dbReference>
<reference evidence="6 7" key="1">
    <citation type="journal article" date="2012" name="New Phytol.">
        <title>Insight into trade-off between wood decay and parasitism from the genome of a fungal forest pathogen.</title>
        <authorList>
            <person name="Olson A."/>
            <person name="Aerts A."/>
            <person name="Asiegbu F."/>
            <person name="Belbahri L."/>
            <person name="Bouzid O."/>
            <person name="Broberg A."/>
            <person name="Canback B."/>
            <person name="Coutinho P.M."/>
            <person name="Cullen D."/>
            <person name="Dalman K."/>
            <person name="Deflorio G."/>
            <person name="van Diepen L.T."/>
            <person name="Dunand C."/>
            <person name="Duplessis S."/>
            <person name="Durling M."/>
            <person name="Gonthier P."/>
            <person name="Grimwood J."/>
            <person name="Fossdal C.G."/>
            <person name="Hansson D."/>
            <person name="Henrissat B."/>
            <person name="Hietala A."/>
            <person name="Himmelstrand K."/>
            <person name="Hoffmeister D."/>
            <person name="Hogberg N."/>
            <person name="James T.Y."/>
            <person name="Karlsson M."/>
            <person name="Kohler A."/>
            <person name="Kues U."/>
            <person name="Lee Y.H."/>
            <person name="Lin Y.C."/>
            <person name="Lind M."/>
            <person name="Lindquist E."/>
            <person name="Lombard V."/>
            <person name="Lucas S."/>
            <person name="Lunden K."/>
            <person name="Morin E."/>
            <person name="Murat C."/>
            <person name="Park J."/>
            <person name="Raffaello T."/>
            <person name="Rouze P."/>
            <person name="Salamov A."/>
            <person name="Schmutz J."/>
            <person name="Solheim H."/>
            <person name="Stahlberg J."/>
            <person name="Velez H."/>
            <person name="de Vries R.P."/>
            <person name="Wiebenga A."/>
            <person name="Woodward S."/>
            <person name="Yakovlev I."/>
            <person name="Garbelotto M."/>
            <person name="Martin F."/>
            <person name="Grigoriev I.V."/>
            <person name="Stenlid J."/>
        </authorList>
    </citation>
    <scope>NUCLEOTIDE SEQUENCE [LARGE SCALE GENOMIC DNA]</scope>
    <source>
        <strain evidence="6 7">TC 32-1</strain>
    </source>
</reference>
<evidence type="ECO:0000256" key="1">
    <source>
        <dbReference type="ARBA" id="ARBA00004123"/>
    </source>
</evidence>
<dbReference type="HOGENOM" id="CLU_030027_2_0_1"/>
<organism evidence="6 7">
    <name type="scientific">Heterobasidion irregulare (strain TC 32-1)</name>
    <dbReference type="NCBI Taxonomy" id="747525"/>
    <lineage>
        <taxon>Eukaryota</taxon>
        <taxon>Fungi</taxon>
        <taxon>Dikarya</taxon>
        <taxon>Basidiomycota</taxon>
        <taxon>Agaricomycotina</taxon>
        <taxon>Agaricomycetes</taxon>
        <taxon>Russulales</taxon>
        <taxon>Bondarzewiaceae</taxon>
        <taxon>Heterobasidion</taxon>
        <taxon>Heterobasidion annosum species complex</taxon>
    </lineage>
</organism>
<dbReference type="InterPro" id="IPR009088">
    <property type="entry name" value="TFIIA_b-brl"/>
</dbReference>